<feature type="region of interest" description="Disordered" evidence="1">
    <location>
        <begin position="266"/>
        <end position="298"/>
    </location>
</feature>
<evidence type="ECO:0000313" key="4">
    <source>
        <dbReference type="Proteomes" id="UP000037751"/>
    </source>
</evidence>
<protein>
    <recommendedName>
        <fullName evidence="5">Transglycosylase SLT domain-containing protein</fullName>
    </recommendedName>
</protein>
<proteinExistence type="predicted"/>
<evidence type="ECO:0000256" key="1">
    <source>
        <dbReference type="SAM" id="MobiDB-lite"/>
    </source>
</evidence>
<keyword evidence="4" id="KW-1185">Reference proteome</keyword>
<evidence type="ECO:0000313" key="3">
    <source>
        <dbReference type="EMBL" id="KOS12927.1"/>
    </source>
</evidence>
<feature type="region of interest" description="Disordered" evidence="1">
    <location>
        <begin position="145"/>
        <end position="253"/>
    </location>
</feature>
<evidence type="ECO:0008006" key="5">
    <source>
        <dbReference type="Google" id="ProtNLM"/>
    </source>
</evidence>
<keyword evidence="2" id="KW-0732">Signal</keyword>
<comment type="caution">
    <text evidence="3">The sequence shown here is derived from an EMBL/GenBank/DDBJ whole genome shotgun (WGS) entry which is preliminary data.</text>
</comment>
<dbReference type="GeneID" id="28726967"/>
<reference evidence="3 4" key="1">
    <citation type="submission" date="2015-07" db="EMBL/GenBank/DDBJ databases">
        <title>Draft Genome Sequence of Malassezia furfur CBS1878 and Malassezia pachydermatis CBS1879.</title>
        <authorList>
            <person name="Triana S."/>
            <person name="Ohm R."/>
            <person name="Gonzalez A."/>
            <person name="DeCock H."/>
            <person name="Restrepo S."/>
            <person name="Celis A."/>
        </authorList>
    </citation>
    <scope>NUCLEOTIDE SEQUENCE [LARGE SCALE GENOMIC DNA]</scope>
    <source>
        <strain evidence="3 4">CBS 1879</strain>
    </source>
</reference>
<feature type="compositionally biased region" description="Low complexity" evidence="1">
    <location>
        <begin position="152"/>
        <end position="186"/>
    </location>
</feature>
<dbReference type="OrthoDB" id="3356264at2759"/>
<evidence type="ECO:0000256" key="2">
    <source>
        <dbReference type="SAM" id="SignalP"/>
    </source>
</evidence>
<feature type="chain" id="PRO_5005818768" description="Transglycosylase SLT domain-containing protein" evidence="2">
    <location>
        <begin position="35"/>
        <end position="612"/>
    </location>
</feature>
<dbReference type="RefSeq" id="XP_017990559.1">
    <property type="nucleotide sequence ID" value="XM_018135092.1"/>
</dbReference>
<name>A0A0M8MM66_9BASI</name>
<accession>A0A0M8MM66</accession>
<dbReference type="AlphaFoldDB" id="A0A0M8MM66"/>
<feature type="signal peptide" evidence="2">
    <location>
        <begin position="1"/>
        <end position="34"/>
    </location>
</feature>
<dbReference type="EMBL" id="LGAV01000008">
    <property type="protein sequence ID" value="KOS12927.1"/>
    <property type="molecule type" value="Genomic_DNA"/>
</dbReference>
<dbReference type="VEuPathDB" id="FungiDB:Malapachy_0576"/>
<organism evidence="3 4">
    <name type="scientific">Malassezia pachydermatis</name>
    <dbReference type="NCBI Taxonomy" id="77020"/>
    <lineage>
        <taxon>Eukaryota</taxon>
        <taxon>Fungi</taxon>
        <taxon>Dikarya</taxon>
        <taxon>Basidiomycota</taxon>
        <taxon>Ustilaginomycotina</taxon>
        <taxon>Malasseziomycetes</taxon>
        <taxon>Malasseziales</taxon>
        <taxon>Malasseziaceae</taxon>
        <taxon>Malassezia</taxon>
    </lineage>
</organism>
<gene>
    <name evidence="3" type="ORF">Malapachy_0576</name>
</gene>
<feature type="compositionally biased region" description="Low complexity" evidence="1">
    <location>
        <begin position="195"/>
        <end position="231"/>
    </location>
</feature>
<sequence length="612" mass="65341">MMVTTNNNHRRSMIRWSLFALVLAAIFTVQEASALPHRGMSVHNHAARSAAAPTSSTMNVTSAVEKTVSKAFKSKPRNGVLHEGHKIEMRSNDTKKEIMAQRLQKSIQKQIDEQSLGGGLDINIQDILGEIDGDLKIQGSLSDKKNKTTVITSPKSESSQDSSSSSSSSSKPSSSSTSSKHSSTSLSKHHKTSSKHSTPSSSSSSSTPSTTTSSGRSSTSTSTTSDGASSTGLSNARQASTSSGSGSKSSQRGGFYRIGVNQAASTAQRIGDESTSSSVPGGRVAAKANEPNGNLPNQSVITNNPSYGFLEAQDDLYTIRKWAGDLGELASKKNRNETIMALFDAASRYYPDVDTKTVVRIMLADIKAESDFKSGNVSPGRVDSGNSVGLLQVSPYGSGELDQFKKMVQSAQNTYSWAVGTATSEQVKLGGFSELGPLMDFKNNDKMDVSKLSNSDLSRPWVNIHVAMWIQANLARTGSQDPSDWGKVSKSSQNVRQEYAPAIQELISSNSSGKWSQSQYSSALSSLEKDLKGKYHQKPCFATGLGSWVAGPAASDSSGYTRSGDDISAQYFENISKGLSVLYTGSEKNSDKYGKSWLENIELTAGLVDYSD</sequence>
<dbReference type="Proteomes" id="UP000037751">
    <property type="component" value="Unassembled WGS sequence"/>
</dbReference>
<feature type="compositionally biased region" description="Low complexity" evidence="1">
    <location>
        <begin position="240"/>
        <end position="253"/>
    </location>
</feature>
<feature type="compositionally biased region" description="Polar residues" evidence="1">
    <location>
        <begin position="266"/>
        <end position="279"/>
    </location>
</feature>